<keyword evidence="3" id="KW-1185">Reference proteome</keyword>
<evidence type="ECO:0000313" key="3">
    <source>
        <dbReference type="Proteomes" id="UP000076929"/>
    </source>
</evidence>
<protein>
    <submittedName>
        <fullName evidence="2">Uncharacterized protein</fullName>
    </submittedName>
</protein>
<dbReference type="STRING" id="1652495.ccrud_06280"/>
<accession>A0A172QT28</accession>
<keyword evidence="1" id="KW-0812">Transmembrane</keyword>
<keyword evidence="1" id="KW-0472">Membrane</keyword>
<dbReference type="EMBL" id="CP015622">
    <property type="protein sequence ID" value="ANE03855.1"/>
    <property type="molecule type" value="Genomic_DNA"/>
</dbReference>
<name>A0A172QT28_9CORY</name>
<proteinExistence type="predicted"/>
<reference evidence="2 3" key="1">
    <citation type="submission" date="2016-05" db="EMBL/GenBank/DDBJ databases">
        <title>Complete genome sequence of Corynebacterium crudilactis, a new Corynebacterium species isolated from raw cow's milk.</title>
        <authorList>
            <person name="Christian R."/>
            <person name="Zimmermann J."/>
            <person name="Lipski A."/>
            <person name="Kalinowski J."/>
        </authorList>
    </citation>
    <scope>NUCLEOTIDE SEQUENCE [LARGE SCALE GENOMIC DNA]</scope>
    <source>
        <strain evidence="2 3">JZ16</strain>
    </source>
</reference>
<dbReference type="RefSeq" id="WP_066565352.1">
    <property type="nucleotide sequence ID" value="NZ_CP015622.1"/>
</dbReference>
<evidence type="ECO:0000256" key="1">
    <source>
        <dbReference type="SAM" id="Phobius"/>
    </source>
</evidence>
<organism evidence="2 3">
    <name type="scientific">Corynebacterium crudilactis</name>
    <dbReference type="NCBI Taxonomy" id="1652495"/>
    <lineage>
        <taxon>Bacteria</taxon>
        <taxon>Bacillati</taxon>
        <taxon>Actinomycetota</taxon>
        <taxon>Actinomycetes</taxon>
        <taxon>Mycobacteriales</taxon>
        <taxon>Corynebacteriaceae</taxon>
        <taxon>Corynebacterium</taxon>
    </lineage>
</organism>
<evidence type="ECO:0000313" key="2">
    <source>
        <dbReference type="EMBL" id="ANE03855.1"/>
    </source>
</evidence>
<sequence length="107" mass="12191">MSRFLFLLAYTCFIPAVLAGVNHRPLLALALGVFAVYFGICGLMLLEDTPRESRQETPSNPSFELFQDYLEARRKIDEVGHSYNYLFNHPDDGIWDDDQHGPGQGKR</sequence>
<dbReference type="Proteomes" id="UP000076929">
    <property type="component" value="Chromosome"/>
</dbReference>
<keyword evidence="1" id="KW-1133">Transmembrane helix</keyword>
<dbReference type="AlphaFoldDB" id="A0A172QT28"/>
<dbReference type="KEGG" id="ccjz:ccrud_06280"/>
<feature type="transmembrane region" description="Helical" evidence="1">
    <location>
        <begin position="29"/>
        <end position="46"/>
    </location>
</feature>
<gene>
    <name evidence="2" type="ORF">ccrud_06280</name>
</gene>